<gene>
    <name evidence="1" type="ORF">B0T11DRAFT_291261</name>
</gene>
<organism evidence="1 2">
    <name type="scientific">Plectosphaerella cucumerina</name>
    <dbReference type="NCBI Taxonomy" id="40658"/>
    <lineage>
        <taxon>Eukaryota</taxon>
        <taxon>Fungi</taxon>
        <taxon>Dikarya</taxon>
        <taxon>Ascomycota</taxon>
        <taxon>Pezizomycotina</taxon>
        <taxon>Sordariomycetes</taxon>
        <taxon>Hypocreomycetidae</taxon>
        <taxon>Glomerellales</taxon>
        <taxon>Plectosphaerellaceae</taxon>
        <taxon>Plectosphaerella</taxon>
    </lineage>
</organism>
<dbReference type="Proteomes" id="UP000813385">
    <property type="component" value="Unassembled WGS sequence"/>
</dbReference>
<evidence type="ECO:0000313" key="1">
    <source>
        <dbReference type="EMBL" id="KAH7347406.1"/>
    </source>
</evidence>
<keyword evidence="2" id="KW-1185">Reference proteome</keyword>
<name>A0A8K0T575_9PEZI</name>
<evidence type="ECO:0000313" key="2">
    <source>
        <dbReference type="Proteomes" id="UP000813385"/>
    </source>
</evidence>
<dbReference type="AlphaFoldDB" id="A0A8K0T575"/>
<reference evidence="1" key="1">
    <citation type="journal article" date="2021" name="Nat. Commun.">
        <title>Genetic determinants of endophytism in the Arabidopsis root mycobiome.</title>
        <authorList>
            <person name="Mesny F."/>
            <person name="Miyauchi S."/>
            <person name="Thiergart T."/>
            <person name="Pickel B."/>
            <person name="Atanasova L."/>
            <person name="Karlsson M."/>
            <person name="Huettel B."/>
            <person name="Barry K.W."/>
            <person name="Haridas S."/>
            <person name="Chen C."/>
            <person name="Bauer D."/>
            <person name="Andreopoulos W."/>
            <person name="Pangilinan J."/>
            <person name="LaButti K."/>
            <person name="Riley R."/>
            <person name="Lipzen A."/>
            <person name="Clum A."/>
            <person name="Drula E."/>
            <person name="Henrissat B."/>
            <person name="Kohler A."/>
            <person name="Grigoriev I.V."/>
            <person name="Martin F.M."/>
            <person name="Hacquard S."/>
        </authorList>
    </citation>
    <scope>NUCLEOTIDE SEQUENCE</scope>
    <source>
        <strain evidence="1">MPI-CAGE-AT-0016</strain>
    </source>
</reference>
<comment type="caution">
    <text evidence="1">The sequence shown here is derived from an EMBL/GenBank/DDBJ whole genome shotgun (WGS) entry which is preliminary data.</text>
</comment>
<accession>A0A8K0T575</accession>
<protein>
    <submittedName>
        <fullName evidence="1">Uncharacterized protein</fullName>
    </submittedName>
</protein>
<proteinExistence type="predicted"/>
<sequence length="140" mass="15367">MAMRKNGIKRRPLACQPCHKHLSCPSRPSFKMYFSHFITAALTVATGANAYAVDAFSGPNCSGNKQYVNIWDNTCGTWMNGFQSIRVVYFGSGNQNAHICRATSCHECKKWNAGGRDPNWQKGVCINLGGGHNSMGSFTI</sequence>
<dbReference type="EMBL" id="JAGPXD010000007">
    <property type="protein sequence ID" value="KAH7347406.1"/>
    <property type="molecule type" value="Genomic_DNA"/>
</dbReference>
<dbReference type="OrthoDB" id="3598923at2759"/>